<organism evidence="4 5">
    <name type="scientific">Angiostrongylus cantonensis</name>
    <name type="common">Rat lungworm</name>
    <dbReference type="NCBI Taxonomy" id="6313"/>
    <lineage>
        <taxon>Eukaryota</taxon>
        <taxon>Metazoa</taxon>
        <taxon>Ecdysozoa</taxon>
        <taxon>Nematoda</taxon>
        <taxon>Chromadorea</taxon>
        <taxon>Rhabditida</taxon>
        <taxon>Rhabditina</taxon>
        <taxon>Rhabditomorpha</taxon>
        <taxon>Strongyloidea</taxon>
        <taxon>Metastrongylidae</taxon>
        <taxon>Angiostrongylus</taxon>
    </lineage>
</organism>
<dbReference type="InterPro" id="IPR008160">
    <property type="entry name" value="Collagen"/>
</dbReference>
<name>A0A0K0DDA2_ANGCA</name>
<dbReference type="WBParaSite" id="ACAC_0000867501-mRNA-1">
    <property type="protein sequence ID" value="ACAC_0000867501-mRNA-1"/>
    <property type="gene ID" value="ACAC_0000867501"/>
</dbReference>
<keyword evidence="3" id="KW-0812">Transmembrane</keyword>
<proteinExistence type="predicted"/>
<keyword evidence="3" id="KW-1133">Transmembrane helix</keyword>
<keyword evidence="4" id="KW-1185">Reference proteome</keyword>
<feature type="compositionally biased region" description="Basic and acidic residues" evidence="2">
    <location>
        <begin position="142"/>
        <end position="151"/>
    </location>
</feature>
<dbReference type="Proteomes" id="UP000035642">
    <property type="component" value="Unassembled WGS sequence"/>
</dbReference>
<reference evidence="4" key="1">
    <citation type="submission" date="2012-09" db="EMBL/GenBank/DDBJ databases">
        <authorList>
            <person name="Martin A.A."/>
        </authorList>
    </citation>
    <scope>NUCLEOTIDE SEQUENCE</scope>
</reference>
<feature type="region of interest" description="Disordered" evidence="2">
    <location>
        <begin position="124"/>
        <end position="257"/>
    </location>
</feature>
<dbReference type="PANTHER" id="PTHR24637:SF421">
    <property type="entry name" value="CUTICLE COLLAGEN DPY-2"/>
    <property type="match status" value="1"/>
</dbReference>
<feature type="region of interest" description="Disordered" evidence="2">
    <location>
        <begin position="94"/>
        <end position="113"/>
    </location>
</feature>
<keyword evidence="3" id="KW-0472">Membrane</keyword>
<evidence type="ECO:0000313" key="5">
    <source>
        <dbReference type="WBParaSite" id="ACAC_0000867501-mRNA-1"/>
    </source>
</evidence>
<feature type="compositionally biased region" description="Pro residues" evidence="2">
    <location>
        <begin position="176"/>
        <end position="185"/>
    </location>
</feature>
<dbReference type="STRING" id="6313.A0A0K0DDA2"/>
<evidence type="ECO:0000256" key="2">
    <source>
        <dbReference type="SAM" id="MobiDB-lite"/>
    </source>
</evidence>
<sequence length="294" mass="30312">MWFYYAGYLTLTLSTVTVILQLAYMPLIVKRVENSRDSVRQSLQAFKALMGDIIVIADSTDRQRRSGAMICAAGKRGLPGTGIYFVIGNKFHPGAPGKDGRPGIDGPPGVRGKDARDILAEQEEKCVICPRGEMGPIGPPGDRGEPGEKGQKGPPGIPSTDGTDGQIGMEGDVGPPGYPGKPGAPGPSGRSAEGGVGQPGPKGADGPVGRAGAQGPRGKRNYIYGPPGPVGQPGSSGLDGMNGNVGERGMKGPPGEKGADAKFCPCPLELQILSEQKVGCFPGKSCYLVDKMIS</sequence>
<evidence type="ECO:0000256" key="1">
    <source>
        <dbReference type="ARBA" id="ARBA00022737"/>
    </source>
</evidence>
<keyword evidence="1" id="KW-0677">Repeat</keyword>
<dbReference type="Pfam" id="PF01391">
    <property type="entry name" value="Collagen"/>
    <property type="match status" value="2"/>
</dbReference>
<accession>A0A0K0DDA2</accession>
<protein>
    <submittedName>
        <fullName evidence="5">Collagen triple helix repeat protein</fullName>
    </submittedName>
</protein>
<evidence type="ECO:0000313" key="4">
    <source>
        <dbReference type="Proteomes" id="UP000035642"/>
    </source>
</evidence>
<evidence type="ECO:0000256" key="3">
    <source>
        <dbReference type="SAM" id="Phobius"/>
    </source>
</evidence>
<dbReference type="AlphaFoldDB" id="A0A0K0DDA2"/>
<dbReference type="PANTHER" id="PTHR24637">
    <property type="entry name" value="COLLAGEN"/>
    <property type="match status" value="1"/>
</dbReference>
<feature type="transmembrane region" description="Helical" evidence="3">
    <location>
        <begin position="6"/>
        <end position="29"/>
    </location>
</feature>
<reference evidence="5" key="2">
    <citation type="submission" date="2017-02" db="UniProtKB">
        <authorList>
            <consortium name="WormBaseParasite"/>
        </authorList>
    </citation>
    <scope>IDENTIFICATION</scope>
</reference>